<protein>
    <submittedName>
        <fullName evidence="3">Uncharacterized protein</fullName>
    </submittedName>
</protein>
<dbReference type="RefSeq" id="WP_154226855.1">
    <property type="nucleotide sequence ID" value="NZ_CP045309.1"/>
</dbReference>
<dbReference type="EMBL" id="CP045309">
    <property type="protein sequence ID" value="QGL47508.1"/>
    <property type="molecule type" value="Genomic_DNA"/>
</dbReference>
<accession>A0AAJ2ZEZ7</accession>
<evidence type="ECO:0000313" key="6">
    <source>
        <dbReference type="Proteomes" id="UP000477779"/>
    </source>
</evidence>
<dbReference type="Proteomes" id="UP000402241">
    <property type="component" value="Chromosome"/>
</dbReference>
<feature type="compositionally biased region" description="Polar residues" evidence="1">
    <location>
        <begin position="97"/>
        <end position="108"/>
    </location>
</feature>
<sequence length="188" mass="19065">MASRISFDALPGRPHPPVTTVPPRRDRPVFVDATGARQHRIRRAGVLVAVASLSYLPMAAAALLPGPATPLLPGPVSVGGAPSGGATRPPLVALSPAPTQSSPAPRSTKTADPRRAPAAVQRSASNERPEPRPIDPPPVAAPPSERPTPTTSPTPTPADPAPPEDRTPPVTPTPSTTTEPGTAPGVVG</sequence>
<name>A0AAJ2ZEZ7_9ACTN</name>
<evidence type="ECO:0000256" key="2">
    <source>
        <dbReference type="SAM" id="Phobius"/>
    </source>
</evidence>
<feature type="transmembrane region" description="Helical" evidence="2">
    <location>
        <begin position="44"/>
        <end position="64"/>
    </location>
</feature>
<dbReference type="AlphaFoldDB" id="A0AAJ2ZEZ7"/>
<reference evidence="4 5" key="1">
    <citation type="submission" date="2019-10" db="EMBL/GenBank/DDBJ databases">
        <title>Genome Sequence of Micromonospora terminaliae DSM 101760.</title>
        <authorList>
            <person name="Guo L."/>
        </authorList>
    </citation>
    <scope>NUCLEOTIDE SEQUENCE [LARGE SCALE GENOMIC DNA]</scope>
    <source>
        <strain evidence="4 5">DSM 101760</strain>
    </source>
</reference>
<keyword evidence="2" id="KW-0812">Transmembrane</keyword>
<reference evidence="3 6" key="2">
    <citation type="submission" date="2020-02" db="EMBL/GenBank/DDBJ databases">
        <title>WGS of Micromonospora spp. isolated from hot spring.</title>
        <authorList>
            <person name="Thawai C."/>
        </authorList>
    </citation>
    <scope>NUCLEOTIDE SEQUENCE [LARGE SCALE GENOMIC DNA]</scope>
    <source>
        <strain evidence="3 6">TMS7</strain>
    </source>
</reference>
<keyword evidence="2" id="KW-1133">Transmembrane helix</keyword>
<feature type="region of interest" description="Disordered" evidence="1">
    <location>
        <begin position="1"/>
        <end position="26"/>
    </location>
</feature>
<evidence type="ECO:0000256" key="1">
    <source>
        <dbReference type="SAM" id="MobiDB-lite"/>
    </source>
</evidence>
<dbReference type="EMBL" id="JAAHBZ010000003">
    <property type="protein sequence ID" value="NES27698.1"/>
    <property type="molecule type" value="Genomic_DNA"/>
</dbReference>
<proteinExistence type="predicted"/>
<keyword evidence="2" id="KW-0472">Membrane</keyword>
<evidence type="ECO:0000313" key="4">
    <source>
        <dbReference type="EMBL" id="QGL47508.1"/>
    </source>
</evidence>
<dbReference type="Proteomes" id="UP000477779">
    <property type="component" value="Unassembled WGS sequence"/>
</dbReference>
<evidence type="ECO:0000313" key="3">
    <source>
        <dbReference type="EMBL" id="NES27698.1"/>
    </source>
</evidence>
<feature type="compositionally biased region" description="Low complexity" evidence="1">
    <location>
        <begin position="173"/>
        <end position="188"/>
    </location>
</feature>
<keyword evidence="5" id="KW-1185">Reference proteome</keyword>
<feature type="region of interest" description="Disordered" evidence="1">
    <location>
        <begin position="79"/>
        <end position="188"/>
    </location>
</feature>
<evidence type="ECO:0000313" key="5">
    <source>
        <dbReference type="Proteomes" id="UP000402241"/>
    </source>
</evidence>
<gene>
    <name evidence="3" type="ORF">G3561_09040</name>
    <name evidence="4" type="ORF">GCE86_11005</name>
</gene>
<organism evidence="3 6">
    <name type="scientific">Micromonospora terminaliae</name>
    <dbReference type="NCBI Taxonomy" id="1914461"/>
    <lineage>
        <taxon>Bacteria</taxon>
        <taxon>Bacillati</taxon>
        <taxon>Actinomycetota</taxon>
        <taxon>Actinomycetes</taxon>
        <taxon>Micromonosporales</taxon>
        <taxon>Micromonosporaceae</taxon>
        <taxon>Micromonospora</taxon>
    </lineage>
</organism>
<feature type="compositionally biased region" description="Pro residues" evidence="1">
    <location>
        <begin position="134"/>
        <end position="161"/>
    </location>
</feature>